<dbReference type="EMBL" id="BAABUJ010000016">
    <property type="protein sequence ID" value="GAA5800591.1"/>
    <property type="molecule type" value="Genomic_DNA"/>
</dbReference>
<feature type="region of interest" description="Disordered" evidence="1">
    <location>
        <begin position="516"/>
        <end position="581"/>
    </location>
</feature>
<name>A0ABP9Y0W5_9FUNG</name>
<evidence type="ECO:0000256" key="1">
    <source>
        <dbReference type="SAM" id="MobiDB-lite"/>
    </source>
</evidence>
<feature type="compositionally biased region" description="Basic and acidic residues" evidence="1">
    <location>
        <begin position="570"/>
        <end position="581"/>
    </location>
</feature>
<dbReference type="InterPro" id="IPR001202">
    <property type="entry name" value="WW_dom"/>
</dbReference>
<gene>
    <name evidence="3" type="ORF">HPULCUR_006027</name>
</gene>
<dbReference type="Proteomes" id="UP001476247">
    <property type="component" value="Unassembled WGS sequence"/>
</dbReference>
<feature type="region of interest" description="Disordered" evidence="1">
    <location>
        <begin position="23"/>
        <end position="48"/>
    </location>
</feature>
<accession>A0ABP9Y0W5</accession>
<feature type="compositionally biased region" description="Polar residues" evidence="1">
    <location>
        <begin position="848"/>
        <end position="865"/>
    </location>
</feature>
<feature type="compositionally biased region" description="Low complexity" evidence="1">
    <location>
        <begin position="224"/>
        <end position="234"/>
    </location>
</feature>
<feature type="region of interest" description="Disordered" evidence="1">
    <location>
        <begin position="406"/>
        <end position="452"/>
    </location>
</feature>
<comment type="caution">
    <text evidence="3">The sequence shown here is derived from an EMBL/GenBank/DDBJ whole genome shotgun (WGS) entry which is preliminary data.</text>
</comment>
<organism evidence="3 4">
    <name type="scientific">Helicostylum pulchrum</name>
    <dbReference type="NCBI Taxonomy" id="562976"/>
    <lineage>
        <taxon>Eukaryota</taxon>
        <taxon>Fungi</taxon>
        <taxon>Fungi incertae sedis</taxon>
        <taxon>Mucoromycota</taxon>
        <taxon>Mucoromycotina</taxon>
        <taxon>Mucoromycetes</taxon>
        <taxon>Mucorales</taxon>
        <taxon>Mucorineae</taxon>
        <taxon>Mucoraceae</taxon>
        <taxon>Helicostylum</taxon>
    </lineage>
</organism>
<sequence>MSYNNKRYKRQEDDNNHLPQVFQRLGSSSSRPNTTTTATTYTGRTQRYNEGGGLRIARYNSSNANSPQHTYPDYSKISQLREDAVYYSPSNEYVYNQPIQTPTNNFRFVRSDPSSSNDVSRPIISFLRDSPAVSNQSQSPPSPPSSSSYNNNNNTHYNNTHQMNSRRVVNEQDHIYQKEQQQEEDVDMQEQTYNDRINIDIAKKIRITASIPTSNMSNDHLDNNDVGSNINNNNHVKAPKRHVTVTTTAASQPRKDRSSSSEPHVGSKGQRPTSPPVSRTVKRTRSPSPLSEAAGQSRRPRRLSVTDYASDEEIPFLHLKSDTYVPNYANYAKEDNINNRLSGVKKFKDLRSYPLLGSTTAIPTKTAIVSHNKVWKKPECTTPLPLSKKFTPGATTKTVDVTRSNMRLTPNSNANQSKETTADTDGNDLTAQTKKHAPSVAATSTEHANAPAKVGTAATIKPVTAAGAKPVHAGAKSVTTTAKMAAAPFNPVAAPFHPVAASSKDCAVPVKYPVTPNNGSASTPAASVTSPTDTSVNPTAEKNFTSSPKKPAETSIATSTNAIVDTSSSESKDIPGKTSDKPVKPVSFIIKLSTETNKAFIETASKSKKTASNKATTSTKSRWDALPSSYTNLEKQNNVAENNSTVCSDTSVSTTVKHGIENQSRDISKATGSSVSQGTGIRTSSNEQMSTGFTTTTITATTTTTSGITTAQQDDALIKQQKHIKQDEIAKKLLRQMSIDEREDVVMDIEPPPARNRPAPILNIHNQCKRYQPPVITILKEEPVSDHDMEESEQDSVYNSLASAMQNTVDTIMGEFIGSCTAAAAEEKNKQSNNKKLPVINTQQELSNEQARQLISPPVSSTAETSPVALPSVAAAAAEKPKATRSRLPAPWKVRMTDSGEIFYLNSVTGETTPTRPV</sequence>
<keyword evidence="4" id="KW-1185">Reference proteome</keyword>
<feature type="compositionally biased region" description="Polar residues" evidence="1">
    <location>
        <begin position="537"/>
        <end position="548"/>
    </location>
</feature>
<feature type="region of interest" description="Disordered" evidence="1">
    <location>
        <begin position="131"/>
        <end position="160"/>
    </location>
</feature>
<feature type="compositionally biased region" description="Low complexity" evidence="1">
    <location>
        <begin position="34"/>
        <end position="45"/>
    </location>
</feature>
<feature type="region of interest" description="Disordered" evidence="1">
    <location>
        <begin position="848"/>
        <end position="867"/>
    </location>
</feature>
<proteinExistence type="predicted"/>
<evidence type="ECO:0000313" key="3">
    <source>
        <dbReference type="EMBL" id="GAA5800591.1"/>
    </source>
</evidence>
<dbReference type="Gene3D" id="2.20.70.10">
    <property type="match status" value="1"/>
</dbReference>
<evidence type="ECO:0000313" key="4">
    <source>
        <dbReference type="Proteomes" id="UP001476247"/>
    </source>
</evidence>
<feature type="compositionally biased region" description="Polar residues" evidence="1">
    <location>
        <begin position="555"/>
        <end position="569"/>
    </location>
</feature>
<feature type="compositionally biased region" description="Polar residues" evidence="1">
    <location>
        <begin position="406"/>
        <end position="432"/>
    </location>
</feature>
<dbReference type="PROSITE" id="PS50020">
    <property type="entry name" value="WW_DOMAIN_2"/>
    <property type="match status" value="1"/>
</dbReference>
<feature type="compositionally biased region" description="Polar residues" evidence="1">
    <location>
        <begin position="670"/>
        <end position="687"/>
    </location>
</feature>
<feature type="compositionally biased region" description="Low complexity" evidence="1">
    <location>
        <begin position="134"/>
        <end position="160"/>
    </location>
</feature>
<dbReference type="InterPro" id="IPR036020">
    <property type="entry name" value="WW_dom_sf"/>
</dbReference>
<reference evidence="3 4" key="1">
    <citation type="submission" date="2024-04" db="EMBL/GenBank/DDBJ databases">
        <title>genome sequences of Mucor flavus KT1a and Helicostylum pulchrum KT1b strains isolation_sourced from the surface of a dry-aged beef.</title>
        <authorList>
            <person name="Toyotome T."/>
            <person name="Hosono M."/>
            <person name="Torimaru M."/>
            <person name="Fukuda K."/>
            <person name="Mikami N."/>
        </authorList>
    </citation>
    <scope>NUCLEOTIDE SEQUENCE [LARGE SCALE GENOMIC DNA]</scope>
    <source>
        <strain evidence="3 4">KT1b</strain>
    </source>
</reference>
<feature type="compositionally biased region" description="Low complexity" evidence="1">
    <location>
        <begin position="520"/>
        <end position="536"/>
    </location>
</feature>
<dbReference type="CDD" id="cd00201">
    <property type="entry name" value="WW"/>
    <property type="match status" value="1"/>
</dbReference>
<evidence type="ECO:0000259" key="2">
    <source>
        <dbReference type="PROSITE" id="PS50020"/>
    </source>
</evidence>
<feature type="region of interest" description="Disordered" evidence="1">
    <location>
        <begin position="213"/>
        <end position="304"/>
    </location>
</feature>
<feature type="domain" description="WW" evidence="2">
    <location>
        <begin position="886"/>
        <end position="918"/>
    </location>
</feature>
<feature type="region of interest" description="Disordered" evidence="1">
    <location>
        <begin position="665"/>
        <end position="687"/>
    </location>
</feature>
<dbReference type="SUPFAM" id="SSF51045">
    <property type="entry name" value="WW domain"/>
    <property type="match status" value="1"/>
</dbReference>
<protein>
    <recommendedName>
        <fullName evidence="2">WW domain-containing protein</fullName>
    </recommendedName>
</protein>